<comment type="function">
    <text evidence="1">Nuclear serine protease which mediates apoptosis.</text>
</comment>
<dbReference type="Proteomes" id="UP000070544">
    <property type="component" value="Unassembled WGS sequence"/>
</dbReference>
<evidence type="ECO:0000256" key="7">
    <source>
        <dbReference type="ARBA" id="ARBA00023242"/>
    </source>
</evidence>
<keyword evidence="10" id="KW-0378">Hydrolase</keyword>
<dbReference type="GO" id="GO:0004252">
    <property type="term" value="F:serine-type endopeptidase activity"/>
    <property type="evidence" value="ECO:0007669"/>
    <property type="project" value="EnsemblFungi"/>
</dbReference>
<accession>A0A139AA64</accession>
<evidence type="ECO:0000259" key="9">
    <source>
        <dbReference type="SMART" id="SM00228"/>
    </source>
</evidence>
<evidence type="ECO:0000313" key="11">
    <source>
        <dbReference type="Proteomes" id="UP000070544"/>
    </source>
</evidence>
<dbReference type="OMA" id="FWGHCVF"/>
<dbReference type="InterPro" id="IPR025926">
    <property type="entry name" value="PDZ-like_dom"/>
</dbReference>
<dbReference type="InterPro" id="IPR041489">
    <property type="entry name" value="PDZ_6"/>
</dbReference>
<dbReference type="Pfam" id="PF17820">
    <property type="entry name" value="PDZ_6"/>
    <property type="match status" value="1"/>
</dbReference>
<proteinExistence type="inferred from homology"/>
<feature type="domain" description="PDZ" evidence="9">
    <location>
        <begin position="259"/>
        <end position="337"/>
    </location>
</feature>
<name>A0A139AA64_GONPJ</name>
<evidence type="ECO:0000313" key="10">
    <source>
        <dbReference type="EMBL" id="KXS13263.1"/>
    </source>
</evidence>
<sequence>MESGSDNGDVTEENAGNDSPIQFPISHQPKWQSTIEKCVKSVVSVRFSQVMAFDTEGPDTSEASGFVVDAELGIILTNRHVVCSGPSVAEAIFHDHEEVSVYPIYRDPIHDFGFLRYEPSKIRHMEVASIPLRPDLARVGLDIRVVGNDAGEKLSILAGSISRLDRNAPDYGDLTYNDFNTFYLQAASSTSGGSSGSPVLDIDGNAVALQAGGHSKAATDFFFPLGRVARALEVLKRNEIPPRGTIQTQFTYRPFDEVRRLGTSDATEALVRSLFPKEVGMLVVETVLPEGPGAGKIEEGDVLTAVNGRVITKFEDLEALFDDNVGREIKVKIERGGDEVEQTILVQNLHSITPNRLVEIGGGKVNDLSYQLARQYCVPVRGCYVCDPAGMLRLDGPDNGWIVTSVDGKPTPNLDALIEAFQAIPDRERIPITFYSIADVHSQSVSVVTVERHWTGFREWRRNDTTGLWIPKSLGEAIPAKPLEPRTATFAFPEDVVGPTKELLRSLVRLSYYMPVRLDGFPRSRKTGAGLIVDAKNGIVVVGRNVVPFALGDISITVADSVVIPGKVLFIHPTHNFSIVKYDPRHLGETPVLAAPISNSELKQGQHVNLVAFNHNHRPIFVETTVTDISTVTIPQSSSPRFRSTNFDAITLDTPLAQQCGSGVLADAAGNVQGLWLSYMGERTQNGQDNEYHLGLSISAVKELIPFFSRGEIPIIRGLAMEVTPLQLSQARHMGLTDEWVQRVEEANAQRRQVYLVRRSQTGSPTASALQELDIMLEIEGKTVTRTSELDVKPNTQRESLQVSVVRQKDIMKFSVPTTIQDTVGTNRVVFWAGAVLHRPHTAVLQQSKHLPSEIYVSGRSKGSPAYMFGLQPTTWITGINGKKVKTLDEFVAVVKELQDNTYIRVKTMSFDQVPVVLSIKMNFHYHPSAEWIKDDREDCGWRKISLNKADDDGTMNSTGIDLV</sequence>
<dbReference type="Gene3D" id="2.40.10.120">
    <property type="match status" value="2"/>
</dbReference>
<feature type="compositionally biased region" description="Polar residues" evidence="8">
    <location>
        <begin position="1"/>
        <end position="20"/>
    </location>
</feature>
<dbReference type="EMBL" id="KQ965780">
    <property type="protein sequence ID" value="KXS13263.1"/>
    <property type="molecule type" value="Genomic_DNA"/>
</dbReference>
<dbReference type="GO" id="GO:0005634">
    <property type="term" value="C:nucleus"/>
    <property type="evidence" value="ECO:0007669"/>
    <property type="project" value="UniProtKB-SubCell"/>
</dbReference>
<dbReference type="GO" id="GO:0034605">
    <property type="term" value="P:cellular response to heat"/>
    <property type="evidence" value="ECO:0007669"/>
    <property type="project" value="EnsemblFungi"/>
</dbReference>
<keyword evidence="7" id="KW-0539">Nucleus</keyword>
<dbReference type="SUPFAM" id="SSF50494">
    <property type="entry name" value="Trypsin-like serine proteases"/>
    <property type="match status" value="2"/>
</dbReference>
<evidence type="ECO:0000256" key="4">
    <source>
        <dbReference type="ARBA" id="ARBA00020338"/>
    </source>
</evidence>
<feature type="region of interest" description="Disordered" evidence="8">
    <location>
        <begin position="1"/>
        <end position="25"/>
    </location>
</feature>
<dbReference type="PANTHER" id="PTHR46366:SF8">
    <property type="entry name" value="PRO-APOPTOTIC SERINE PROTEASE NMA111"/>
    <property type="match status" value="1"/>
</dbReference>
<feature type="domain" description="PDZ" evidence="9">
    <location>
        <begin position="831"/>
        <end position="912"/>
    </location>
</feature>
<dbReference type="Pfam" id="PF12812">
    <property type="entry name" value="PDZ_1"/>
    <property type="match status" value="2"/>
</dbReference>
<evidence type="ECO:0000256" key="6">
    <source>
        <dbReference type="ARBA" id="ARBA00022737"/>
    </source>
</evidence>
<dbReference type="SMART" id="SM00228">
    <property type="entry name" value="PDZ"/>
    <property type="match status" value="2"/>
</dbReference>
<keyword evidence="11" id="KW-1185">Reference proteome</keyword>
<evidence type="ECO:0000256" key="3">
    <source>
        <dbReference type="ARBA" id="ARBA00010541"/>
    </source>
</evidence>
<evidence type="ECO:0000256" key="2">
    <source>
        <dbReference type="ARBA" id="ARBA00004123"/>
    </source>
</evidence>
<dbReference type="Gene3D" id="2.30.42.10">
    <property type="match status" value="2"/>
</dbReference>
<protein>
    <recommendedName>
        <fullName evidence="4">Pro-apoptotic serine protease NMA111</fullName>
    </recommendedName>
    <alternativeName>
        <fullName evidence="5">Pro-apoptotic serine protease nma111</fullName>
    </alternativeName>
</protein>
<dbReference type="InterPro" id="IPR001478">
    <property type="entry name" value="PDZ"/>
</dbReference>
<evidence type="ECO:0000256" key="1">
    <source>
        <dbReference type="ARBA" id="ARBA00002558"/>
    </source>
</evidence>
<reference evidence="10 11" key="1">
    <citation type="journal article" date="2015" name="Genome Biol. Evol.">
        <title>Phylogenomic analyses indicate that early fungi evolved digesting cell walls of algal ancestors of land plants.</title>
        <authorList>
            <person name="Chang Y."/>
            <person name="Wang S."/>
            <person name="Sekimoto S."/>
            <person name="Aerts A.L."/>
            <person name="Choi C."/>
            <person name="Clum A."/>
            <person name="LaButti K.M."/>
            <person name="Lindquist E.A."/>
            <person name="Yee Ngan C."/>
            <person name="Ohm R.A."/>
            <person name="Salamov A.A."/>
            <person name="Grigoriev I.V."/>
            <person name="Spatafora J.W."/>
            <person name="Berbee M.L."/>
        </authorList>
    </citation>
    <scope>NUCLEOTIDE SEQUENCE [LARGE SCALE GENOMIC DNA]</scope>
    <source>
        <strain evidence="10 11">JEL478</strain>
    </source>
</reference>
<dbReference type="PANTHER" id="PTHR46366">
    <property type="entry name" value="PRO-APOPTOTIC SERINE PROTEASE NMA111"/>
    <property type="match status" value="1"/>
</dbReference>
<keyword evidence="10" id="KW-0645">Protease</keyword>
<dbReference type="InterPro" id="IPR036034">
    <property type="entry name" value="PDZ_sf"/>
</dbReference>
<dbReference type="InterPro" id="IPR001940">
    <property type="entry name" value="Peptidase_S1C"/>
</dbReference>
<dbReference type="GO" id="GO:0006629">
    <property type="term" value="P:lipid metabolic process"/>
    <property type="evidence" value="ECO:0007669"/>
    <property type="project" value="EnsemblFungi"/>
</dbReference>
<dbReference type="OrthoDB" id="4217619at2759"/>
<dbReference type="CDD" id="cd06719">
    <property type="entry name" value="PDZ2-4_Nma111p-like"/>
    <property type="match status" value="1"/>
</dbReference>
<comment type="subcellular location">
    <subcellularLocation>
        <location evidence="2">Nucleus</location>
    </subcellularLocation>
</comment>
<comment type="similarity">
    <text evidence="3">Belongs to the peptidase S1C family.</text>
</comment>
<dbReference type="Pfam" id="PF13365">
    <property type="entry name" value="Trypsin_2"/>
    <property type="match status" value="1"/>
</dbReference>
<keyword evidence="6" id="KW-0677">Repeat</keyword>
<dbReference type="STRING" id="1344416.A0A139AA64"/>
<dbReference type="InterPro" id="IPR009003">
    <property type="entry name" value="Peptidase_S1_PA"/>
</dbReference>
<dbReference type="CDD" id="cd06786">
    <property type="entry name" value="cpPDZ1_ScNma111-like"/>
    <property type="match status" value="1"/>
</dbReference>
<gene>
    <name evidence="10" type="ORF">M427DRAFT_100712</name>
</gene>
<dbReference type="PRINTS" id="PR00834">
    <property type="entry name" value="PROTEASES2C"/>
</dbReference>
<evidence type="ECO:0000256" key="8">
    <source>
        <dbReference type="SAM" id="MobiDB-lite"/>
    </source>
</evidence>
<organism evidence="10 11">
    <name type="scientific">Gonapodya prolifera (strain JEL478)</name>
    <name type="common">Monoblepharis prolifera</name>
    <dbReference type="NCBI Taxonomy" id="1344416"/>
    <lineage>
        <taxon>Eukaryota</taxon>
        <taxon>Fungi</taxon>
        <taxon>Fungi incertae sedis</taxon>
        <taxon>Chytridiomycota</taxon>
        <taxon>Chytridiomycota incertae sedis</taxon>
        <taxon>Monoblepharidomycetes</taxon>
        <taxon>Monoblepharidales</taxon>
        <taxon>Gonapodyaceae</taxon>
        <taxon>Gonapodya</taxon>
    </lineage>
</organism>
<dbReference type="GO" id="GO:0120174">
    <property type="term" value="P:stress-induced homeostatically regulated protein degradation pathway"/>
    <property type="evidence" value="ECO:0007669"/>
    <property type="project" value="EnsemblFungi"/>
</dbReference>
<evidence type="ECO:0000256" key="5">
    <source>
        <dbReference type="ARBA" id="ARBA00021524"/>
    </source>
</evidence>
<dbReference type="GO" id="GO:0006915">
    <property type="term" value="P:apoptotic process"/>
    <property type="evidence" value="ECO:0007669"/>
    <property type="project" value="EnsemblFungi"/>
</dbReference>
<dbReference type="SUPFAM" id="SSF50156">
    <property type="entry name" value="PDZ domain-like"/>
    <property type="match status" value="2"/>
</dbReference>
<dbReference type="AlphaFoldDB" id="A0A139AA64"/>